<evidence type="ECO:0000256" key="3">
    <source>
        <dbReference type="ARBA" id="ARBA00012700"/>
    </source>
</evidence>
<evidence type="ECO:0000256" key="7">
    <source>
        <dbReference type="ARBA" id="ARBA00022737"/>
    </source>
</evidence>
<name>K0RGT7_THAOC</name>
<dbReference type="EMBL" id="AGNL01046243">
    <property type="protein sequence ID" value="EJK48126.1"/>
    <property type="molecule type" value="Genomic_DNA"/>
</dbReference>
<evidence type="ECO:0000313" key="16">
    <source>
        <dbReference type="Proteomes" id="UP000266841"/>
    </source>
</evidence>
<feature type="region of interest" description="Disordered" evidence="14">
    <location>
        <begin position="1"/>
        <end position="20"/>
    </location>
</feature>
<dbReference type="EC" id="2.5.1.59" evidence="3"/>
<sequence>METADFASFDVEPISQDDGPDPVCSIAYTPAFTQAHDYFRAFLKTDERSERAFDVTTRCLEFNAANYTVWAFRRRCLVALSKMPSSSCGEPTIDSERIESDLQFADALGGSNPKNYQIWYHRRALLEFRFKTVKPDMDVLSIATKELDYVDRVLCDDSKNYHAWSHRQWILRTINNPQLWTDESKYAHTMVLKDPRNNSAWNQRYFALHRGSSIVLSTDEADEEINYAIDCAKLDPYNESPWRYLMGLVTEQWRHANKSGDPEKLSNATELANEAIARTKETQKILNEMLVDNKPTGPCANLLSALADLLELFLTDRQSLKEANEILSQLITADPVRRKYWKSRVEKNERALAALR</sequence>
<evidence type="ECO:0000256" key="5">
    <source>
        <dbReference type="ARBA" id="ARBA00022602"/>
    </source>
</evidence>
<accession>K0RGT7</accession>
<evidence type="ECO:0000256" key="12">
    <source>
        <dbReference type="ARBA" id="ARBA00043086"/>
    </source>
</evidence>
<dbReference type="Proteomes" id="UP000266841">
    <property type="component" value="Unassembled WGS sequence"/>
</dbReference>
<organism evidence="15 16">
    <name type="scientific">Thalassiosira oceanica</name>
    <name type="common">Marine diatom</name>
    <dbReference type="NCBI Taxonomy" id="159749"/>
    <lineage>
        <taxon>Eukaryota</taxon>
        <taxon>Sar</taxon>
        <taxon>Stramenopiles</taxon>
        <taxon>Ochrophyta</taxon>
        <taxon>Bacillariophyta</taxon>
        <taxon>Coscinodiscophyceae</taxon>
        <taxon>Thalassiosirophycidae</taxon>
        <taxon>Thalassiosirales</taxon>
        <taxon>Thalassiosiraceae</taxon>
        <taxon>Thalassiosira</taxon>
    </lineage>
</organism>
<evidence type="ECO:0000256" key="4">
    <source>
        <dbReference type="ARBA" id="ARBA00012702"/>
    </source>
</evidence>
<dbReference type="EC" id="2.5.1.58" evidence="4"/>
<dbReference type="GO" id="GO:0004662">
    <property type="term" value="F:CAAX-protein geranylgeranyltransferase activity"/>
    <property type="evidence" value="ECO:0007669"/>
    <property type="project" value="UniProtKB-EC"/>
</dbReference>
<dbReference type="OrthoDB" id="272289at2759"/>
<dbReference type="PROSITE" id="PS51147">
    <property type="entry name" value="PFTA"/>
    <property type="match status" value="5"/>
</dbReference>
<dbReference type="AlphaFoldDB" id="K0RGT7"/>
<dbReference type="GO" id="GO:0004660">
    <property type="term" value="F:protein farnesyltransferase activity"/>
    <property type="evidence" value="ECO:0007669"/>
    <property type="project" value="UniProtKB-EC"/>
</dbReference>
<dbReference type="eggNOG" id="KOG0530">
    <property type="taxonomic scope" value="Eukaryota"/>
</dbReference>
<evidence type="ECO:0000256" key="2">
    <source>
        <dbReference type="ARBA" id="ARBA00006734"/>
    </source>
</evidence>
<keyword evidence="8" id="KW-0460">Magnesium</keyword>
<evidence type="ECO:0000256" key="14">
    <source>
        <dbReference type="SAM" id="MobiDB-lite"/>
    </source>
</evidence>
<comment type="caution">
    <text evidence="15">The sequence shown here is derived from an EMBL/GenBank/DDBJ whole genome shotgun (WGS) entry which is preliminary data.</text>
</comment>
<evidence type="ECO:0000256" key="13">
    <source>
        <dbReference type="ARBA" id="ARBA00043219"/>
    </source>
</evidence>
<evidence type="ECO:0000256" key="11">
    <source>
        <dbReference type="ARBA" id="ARBA00042436"/>
    </source>
</evidence>
<evidence type="ECO:0000256" key="1">
    <source>
        <dbReference type="ARBA" id="ARBA00001946"/>
    </source>
</evidence>
<dbReference type="SUPFAM" id="SSF48439">
    <property type="entry name" value="Protein prenylyltransferase"/>
    <property type="match status" value="1"/>
</dbReference>
<proteinExistence type="inferred from homology"/>
<dbReference type="Gene3D" id="1.25.40.120">
    <property type="entry name" value="Protein prenylyltransferase"/>
    <property type="match status" value="1"/>
</dbReference>
<keyword evidence="6" id="KW-0808">Transferase</keyword>
<gene>
    <name evidence="15" type="ORF">THAOC_33109</name>
</gene>
<dbReference type="Pfam" id="PF01239">
    <property type="entry name" value="PPTA"/>
    <property type="match status" value="4"/>
</dbReference>
<evidence type="ECO:0000256" key="8">
    <source>
        <dbReference type="ARBA" id="ARBA00022842"/>
    </source>
</evidence>
<evidence type="ECO:0000256" key="6">
    <source>
        <dbReference type="ARBA" id="ARBA00022679"/>
    </source>
</evidence>
<protein>
    <recommendedName>
        <fullName evidence="9">Protein farnesyltransferase/geranylgeranyltransferase type-1 subunit alpha</fullName>
        <ecNumber evidence="4">2.5.1.58</ecNumber>
        <ecNumber evidence="3">2.5.1.59</ecNumber>
    </recommendedName>
    <alternativeName>
        <fullName evidence="12">CAAX farnesyltransferase subunit alpha</fullName>
    </alternativeName>
    <alternativeName>
        <fullName evidence="11">FTase-alpha</fullName>
    </alternativeName>
    <alternativeName>
        <fullName evidence="10">Ras proteins prenyltransferase subunit alpha</fullName>
    </alternativeName>
    <alternativeName>
        <fullName evidence="13">Type I protein geranyl-geranyltransferase subunit alpha</fullName>
    </alternativeName>
</protein>
<keyword evidence="5" id="KW-0637">Prenyltransferase</keyword>
<keyword evidence="16" id="KW-1185">Reference proteome</keyword>
<dbReference type="GO" id="GO:0005965">
    <property type="term" value="C:protein farnesyltransferase complex"/>
    <property type="evidence" value="ECO:0007669"/>
    <property type="project" value="TreeGrafter"/>
</dbReference>
<comment type="cofactor">
    <cofactor evidence="1">
        <name>Mg(2+)</name>
        <dbReference type="ChEBI" id="CHEBI:18420"/>
    </cofactor>
</comment>
<comment type="similarity">
    <text evidence="2">Belongs to the protein prenyltransferase subunit alpha family.</text>
</comment>
<dbReference type="PANTHER" id="PTHR11129">
    <property type="entry name" value="PROTEIN FARNESYLTRANSFERASE ALPHA SUBUNIT/RAB GERANYLGERANYL TRANSFERASE ALPHA SUBUNIT"/>
    <property type="match status" value="1"/>
</dbReference>
<evidence type="ECO:0000313" key="15">
    <source>
        <dbReference type="EMBL" id="EJK48126.1"/>
    </source>
</evidence>
<evidence type="ECO:0000256" key="10">
    <source>
        <dbReference type="ARBA" id="ARBA00041392"/>
    </source>
</evidence>
<dbReference type="PANTHER" id="PTHR11129:SF1">
    <property type="entry name" value="PROTEIN FARNESYLTRANSFERASE_GERANYLGERANYLTRANSFERASE TYPE-1 SUBUNIT ALPHA"/>
    <property type="match status" value="1"/>
</dbReference>
<keyword evidence="7" id="KW-0677">Repeat</keyword>
<dbReference type="GO" id="GO:0005953">
    <property type="term" value="C:CAAX-protein geranylgeranyltransferase complex"/>
    <property type="evidence" value="ECO:0007669"/>
    <property type="project" value="TreeGrafter"/>
</dbReference>
<reference evidence="15 16" key="1">
    <citation type="journal article" date="2012" name="Genome Biol.">
        <title>Genome and low-iron response of an oceanic diatom adapted to chronic iron limitation.</title>
        <authorList>
            <person name="Lommer M."/>
            <person name="Specht M."/>
            <person name="Roy A.S."/>
            <person name="Kraemer L."/>
            <person name="Andreson R."/>
            <person name="Gutowska M.A."/>
            <person name="Wolf J."/>
            <person name="Bergner S.V."/>
            <person name="Schilhabel M.B."/>
            <person name="Klostermeier U.C."/>
            <person name="Beiko R.G."/>
            <person name="Rosenstiel P."/>
            <person name="Hippler M."/>
            <person name="Laroche J."/>
        </authorList>
    </citation>
    <scope>NUCLEOTIDE SEQUENCE [LARGE SCALE GENOMIC DNA]</scope>
    <source>
        <strain evidence="15 16">CCMP1005</strain>
    </source>
</reference>
<dbReference type="OMA" id="WAIRTFN"/>
<evidence type="ECO:0000256" key="9">
    <source>
        <dbReference type="ARBA" id="ARBA00040965"/>
    </source>
</evidence>
<dbReference type="InterPro" id="IPR002088">
    <property type="entry name" value="Prenyl_trans_a"/>
</dbReference>